<feature type="non-terminal residue" evidence="2">
    <location>
        <position position="1"/>
    </location>
</feature>
<name>A0A6J4SL98_9ACTN</name>
<evidence type="ECO:0000256" key="1">
    <source>
        <dbReference type="SAM" id="MobiDB-lite"/>
    </source>
</evidence>
<dbReference type="AlphaFoldDB" id="A0A6J4SL98"/>
<dbReference type="EMBL" id="CADCVK010000367">
    <property type="protein sequence ID" value="CAA9499087.1"/>
    <property type="molecule type" value="Genomic_DNA"/>
</dbReference>
<protein>
    <submittedName>
        <fullName evidence="2">Uncharacterized protein</fullName>
    </submittedName>
</protein>
<feature type="compositionally biased region" description="Basic residues" evidence="1">
    <location>
        <begin position="1"/>
        <end position="12"/>
    </location>
</feature>
<gene>
    <name evidence="2" type="ORF">AVDCRST_MAG12-2563</name>
</gene>
<feature type="non-terminal residue" evidence="2">
    <location>
        <position position="48"/>
    </location>
</feature>
<organism evidence="2">
    <name type="scientific">uncultured Rubrobacteraceae bacterium</name>
    <dbReference type="NCBI Taxonomy" id="349277"/>
    <lineage>
        <taxon>Bacteria</taxon>
        <taxon>Bacillati</taxon>
        <taxon>Actinomycetota</taxon>
        <taxon>Rubrobacteria</taxon>
        <taxon>Rubrobacterales</taxon>
        <taxon>Rubrobacteraceae</taxon>
        <taxon>environmental samples</taxon>
    </lineage>
</organism>
<feature type="region of interest" description="Disordered" evidence="1">
    <location>
        <begin position="1"/>
        <end position="33"/>
    </location>
</feature>
<sequence length="48" mass="5287">WKRESRARRRPSRAPPATPNSPSSQTSCVGASPTSTAVVAALRWWLDH</sequence>
<proteinExistence type="predicted"/>
<evidence type="ECO:0000313" key="2">
    <source>
        <dbReference type="EMBL" id="CAA9499087.1"/>
    </source>
</evidence>
<reference evidence="2" key="1">
    <citation type="submission" date="2020-02" db="EMBL/GenBank/DDBJ databases">
        <authorList>
            <person name="Meier V. D."/>
        </authorList>
    </citation>
    <scope>NUCLEOTIDE SEQUENCE</scope>
    <source>
        <strain evidence="2">AVDCRST_MAG12</strain>
    </source>
</reference>
<accession>A0A6J4SL98</accession>